<evidence type="ECO:0000313" key="3">
    <source>
        <dbReference type="Proteomes" id="UP000434101"/>
    </source>
</evidence>
<reference evidence="2 3" key="1">
    <citation type="submission" date="2020-01" db="EMBL/GenBank/DDBJ databases">
        <title>Natronorubrum sp. JWXQ-INN 674 isolated from Inner Mongolia Autonomous Region of China.</title>
        <authorList>
            <person name="Xue Q."/>
        </authorList>
    </citation>
    <scope>NUCLEOTIDE SEQUENCE [LARGE SCALE GENOMIC DNA]</scope>
    <source>
        <strain evidence="2 3">JWXQ-INN-674</strain>
    </source>
</reference>
<dbReference type="Proteomes" id="UP000434101">
    <property type="component" value="Unassembled WGS sequence"/>
</dbReference>
<organism evidence="2 3">
    <name type="scientific">Natronorubrum halalkaliphilum</name>
    <dbReference type="NCBI Taxonomy" id="2691917"/>
    <lineage>
        <taxon>Archaea</taxon>
        <taxon>Methanobacteriati</taxon>
        <taxon>Methanobacteriota</taxon>
        <taxon>Stenosarchaea group</taxon>
        <taxon>Halobacteria</taxon>
        <taxon>Halobacteriales</taxon>
        <taxon>Natrialbaceae</taxon>
        <taxon>Natronorubrum</taxon>
    </lineage>
</organism>
<keyword evidence="1" id="KW-0812">Transmembrane</keyword>
<comment type="caution">
    <text evidence="2">The sequence shown here is derived from an EMBL/GenBank/DDBJ whole genome shotgun (WGS) entry which is preliminary data.</text>
</comment>
<protein>
    <submittedName>
        <fullName evidence="2">Uncharacterized protein</fullName>
    </submittedName>
</protein>
<feature type="transmembrane region" description="Helical" evidence="1">
    <location>
        <begin position="100"/>
        <end position="118"/>
    </location>
</feature>
<evidence type="ECO:0000256" key="1">
    <source>
        <dbReference type="SAM" id="Phobius"/>
    </source>
</evidence>
<dbReference type="RefSeq" id="WP_160062465.1">
    <property type="nucleotide sequence ID" value="NZ_WUYX01000013.1"/>
</dbReference>
<sequence length="389" mass="40736">MASPSTYGKRLIGLAGVLGIVSFTGVTEGPDAPLSAVEPLVGLWWLLAAVGVGLLVVARYQGASGGALPGTRPSLGHDRQDIIAATDWSRMGKHALRRSYGVALMLSAAVVMVLALALQEFFLAGVLVATALLGAIVAVLTWRGAYEIFDDHTEQFTIRAPDNFAAHSFHIALRQRAEDLGYVVSTNVSPTQGGRASAAAEDVFHAEGGFKANNRPIEQSQPLVPDLDDEYADSLLTVATLGAFLTVVGIMLVGADVGSATASVLGAVLVLVGGGVLAYDYAIRTREWAELACVEEGTVYPVAHNEFSADGSDGPFPVPETTTTETAAMLSVTVSAKCTPLFDEEELESDFESLVAAVEAAAEDCQFDVEGDAEELAYEESTPVDAEAN</sequence>
<proteinExistence type="predicted"/>
<feature type="transmembrane region" description="Helical" evidence="1">
    <location>
        <begin position="260"/>
        <end position="279"/>
    </location>
</feature>
<keyword evidence="1" id="KW-1133">Transmembrane helix</keyword>
<dbReference type="OrthoDB" id="202575at2157"/>
<name>A0A6B0VJK1_9EURY</name>
<evidence type="ECO:0000313" key="2">
    <source>
        <dbReference type="EMBL" id="MXV60982.1"/>
    </source>
</evidence>
<keyword evidence="3" id="KW-1185">Reference proteome</keyword>
<keyword evidence="1" id="KW-0472">Membrane</keyword>
<feature type="transmembrane region" description="Helical" evidence="1">
    <location>
        <begin position="12"/>
        <end position="30"/>
    </location>
</feature>
<feature type="transmembrane region" description="Helical" evidence="1">
    <location>
        <begin position="42"/>
        <end position="60"/>
    </location>
</feature>
<accession>A0A6B0VJK1</accession>
<dbReference type="EMBL" id="WUYX01000013">
    <property type="protein sequence ID" value="MXV60982.1"/>
    <property type="molecule type" value="Genomic_DNA"/>
</dbReference>
<feature type="transmembrane region" description="Helical" evidence="1">
    <location>
        <begin position="235"/>
        <end position="254"/>
    </location>
</feature>
<dbReference type="AlphaFoldDB" id="A0A6B0VJK1"/>
<gene>
    <name evidence="2" type="ORF">GS429_02690</name>
</gene>
<feature type="transmembrane region" description="Helical" evidence="1">
    <location>
        <begin position="124"/>
        <end position="142"/>
    </location>
</feature>